<dbReference type="PANTHER" id="PTHR36569">
    <property type="match status" value="1"/>
</dbReference>
<dbReference type="EMBL" id="JBBBNY010000003">
    <property type="protein sequence ID" value="MEI7036599.1"/>
    <property type="molecule type" value="Genomic_DNA"/>
</dbReference>
<sequence length="77" mass="8231">MKNQGSDKGDMTVREAGQKGGEIRKEQLGPEGYSAIGKKGGEARKEELGPEGYSELGTKGGHRVRDLINKGKQSEGE</sequence>
<gene>
    <name evidence="2" type="ORF">WAT24_07510</name>
</gene>
<feature type="compositionally biased region" description="Basic and acidic residues" evidence="1">
    <location>
        <begin position="63"/>
        <end position="77"/>
    </location>
</feature>
<reference evidence="2 3" key="1">
    <citation type="journal article" date="2014" name="Int. J. Syst. Evol. Microbiol.">
        <title>Fulvimonas yonginensis sp. nov., isolated from greenhouse soil, and emended description of the genus Fulvimonas.</title>
        <authorList>
            <person name="Ahn J.H."/>
            <person name="Kim S.J."/>
            <person name="Weon H.Y."/>
            <person name="Hong S.B."/>
            <person name="Seok S.J."/>
            <person name="Kwon S.W."/>
        </authorList>
    </citation>
    <scope>NUCLEOTIDE SEQUENCE [LARGE SCALE GENOMIC DNA]</scope>
    <source>
        <strain evidence="2 3">KACC 16952</strain>
    </source>
</reference>
<comment type="caution">
    <text evidence="2">The sequence shown here is derived from an EMBL/GenBank/DDBJ whole genome shotgun (WGS) entry which is preliminary data.</text>
</comment>
<accession>A0ABU8JAM4</accession>
<keyword evidence="3" id="KW-1185">Reference proteome</keyword>
<dbReference type="RefSeq" id="WP_336807213.1">
    <property type="nucleotide sequence ID" value="NZ_JBBBNY010000003.1"/>
</dbReference>
<evidence type="ECO:0000313" key="2">
    <source>
        <dbReference type="EMBL" id="MEI7036599.1"/>
    </source>
</evidence>
<dbReference type="InterPro" id="IPR038956">
    <property type="entry name" value="LEA_5"/>
</dbReference>
<dbReference type="PANTHER" id="PTHR36569:SF5">
    <property type="entry name" value="CONIDIATION-SPECIFIC PROTEIN 10 (EUROFUNG)"/>
    <property type="match status" value="1"/>
</dbReference>
<proteinExistence type="predicted"/>
<dbReference type="Proteomes" id="UP001381174">
    <property type="component" value="Unassembled WGS sequence"/>
</dbReference>
<feature type="compositionally biased region" description="Basic and acidic residues" evidence="1">
    <location>
        <begin position="1"/>
        <end position="28"/>
    </location>
</feature>
<dbReference type="Pfam" id="PF00477">
    <property type="entry name" value="LEA_5"/>
    <property type="match status" value="1"/>
</dbReference>
<protein>
    <submittedName>
        <fullName evidence="2">KGG domain-containing protein</fullName>
    </submittedName>
</protein>
<evidence type="ECO:0000313" key="3">
    <source>
        <dbReference type="Proteomes" id="UP001381174"/>
    </source>
</evidence>
<feature type="region of interest" description="Disordered" evidence="1">
    <location>
        <begin position="1"/>
        <end position="77"/>
    </location>
</feature>
<dbReference type="InterPro" id="IPR052590">
    <property type="entry name" value="Stress/Virulence-Domain"/>
</dbReference>
<evidence type="ECO:0000256" key="1">
    <source>
        <dbReference type="SAM" id="MobiDB-lite"/>
    </source>
</evidence>
<name>A0ABU8JAM4_9GAMM</name>
<organism evidence="2 3">
    <name type="scientific">Fulvimonas yonginensis</name>
    <dbReference type="NCBI Taxonomy" id="1495200"/>
    <lineage>
        <taxon>Bacteria</taxon>
        <taxon>Pseudomonadati</taxon>
        <taxon>Pseudomonadota</taxon>
        <taxon>Gammaproteobacteria</taxon>
        <taxon>Lysobacterales</taxon>
        <taxon>Rhodanobacteraceae</taxon>
        <taxon>Fulvimonas</taxon>
    </lineage>
</organism>
<feature type="compositionally biased region" description="Basic and acidic residues" evidence="1">
    <location>
        <begin position="39"/>
        <end position="48"/>
    </location>
</feature>